<dbReference type="EMBL" id="AZBU02000004">
    <property type="protein sequence ID" value="TKR81108.1"/>
    <property type="molecule type" value="Genomic_DNA"/>
</dbReference>
<dbReference type="GO" id="GO:0051603">
    <property type="term" value="P:proteolysis involved in protein catabolic process"/>
    <property type="evidence" value="ECO:0007669"/>
    <property type="project" value="InterPro"/>
</dbReference>
<evidence type="ECO:0008006" key="4">
    <source>
        <dbReference type="Google" id="ProtNLM"/>
    </source>
</evidence>
<evidence type="ECO:0000313" key="2">
    <source>
        <dbReference type="EMBL" id="TKR81108.1"/>
    </source>
</evidence>
<dbReference type="Proteomes" id="UP000298663">
    <property type="component" value="Unassembled WGS sequence"/>
</dbReference>
<dbReference type="SUPFAM" id="SSF56235">
    <property type="entry name" value="N-terminal nucleophile aminohydrolases (Ntn hydrolases)"/>
    <property type="match status" value="1"/>
</dbReference>
<dbReference type="OrthoDB" id="5835702at2759"/>
<dbReference type="InterPro" id="IPR050115">
    <property type="entry name" value="Proteasome_alpha"/>
</dbReference>
<gene>
    <name evidence="2" type="ORF">L596_015043</name>
</gene>
<evidence type="ECO:0000256" key="1">
    <source>
        <dbReference type="ARBA" id="ARBA00022942"/>
    </source>
</evidence>
<keyword evidence="3" id="KW-1185">Reference proteome</keyword>
<dbReference type="Gene3D" id="3.60.20.10">
    <property type="entry name" value="Glutamine Phosphoribosylpyrophosphate, subunit 1, domain 1"/>
    <property type="match status" value="1"/>
</dbReference>
<protein>
    <recommendedName>
        <fullName evidence="4">Proteasome endopeptidase complex</fullName>
    </recommendedName>
</protein>
<organism evidence="2 3">
    <name type="scientific">Steinernema carpocapsae</name>
    <name type="common">Entomopathogenic nematode</name>
    <dbReference type="NCBI Taxonomy" id="34508"/>
    <lineage>
        <taxon>Eukaryota</taxon>
        <taxon>Metazoa</taxon>
        <taxon>Ecdysozoa</taxon>
        <taxon>Nematoda</taxon>
        <taxon>Chromadorea</taxon>
        <taxon>Rhabditida</taxon>
        <taxon>Tylenchina</taxon>
        <taxon>Panagrolaimomorpha</taxon>
        <taxon>Strongyloidoidea</taxon>
        <taxon>Steinernematidae</taxon>
        <taxon>Steinernema</taxon>
    </lineage>
</organism>
<dbReference type="InterPro" id="IPR029055">
    <property type="entry name" value="Ntn_hydrolases_N"/>
</dbReference>
<dbReference type="InterPro" id="IPR001353">
    <property type="entry name" value="Proteasome_sua/b"/>
</dbReference>
<dbReference type="Pfam" id="PF00227">
    <property type="entry name" value="Proteasome"/>
    <property type="match status" value="1"/>
</dbReference>
<sequence length="116" mass="12842">MRSLGAAMIMISYDDEDGPQVFRVDPAGYFRGMRGVSVGVKQQPANSFLEKRLKKKLDYDHNETIQLALEGLQSAVGIDLKAADVEVVVVSKNDKSFRKLSSDDIDSHLNAIAERD</sequence>
<dbReference type="GO" id="GO:0005839">
    <property type="term" value="C:proteasome core complex"/>
    <property type="evidence" value="ECO:0007669"/>
    <property type="project" value="InterPro"/>
</dbReference>
<reference evidence="2 3" key="1">
    <citation type="journal article" date="2015" name="Genome Biol.">
        <title>Comparative genomics of Steinernema reveals deeply conserved gene regulatory networks.</title>
        <authorList>
            <person name="Dillman A.R."/>
            <person name="Macchietto M."/>
            <person name="Porter C.F."/>
            <person name="Rogers A."/>
            <person name="Williams B."/>
            <person name="Antoshechkin I."/>
            <person name="Lee M.M."/>
            <person name="Goodwin Z."/>
            <person name="Lu X."/>
            <person name="Lewis E.E."/>
            <person name="Goodrich-Blair H."/>
            <person name="Stock S.P."/>
            <person name="Adams B.J."/>
            <person name="Sternberg P.W."/>
            <person name="Mortazavi A."/>
        </authorList>
    </citation>
    <scope>NUCLEOTIDE SEQUENCE [LARGE SCALE GENOMIC DNA]</scope>
    <source>
        <strain evidence="2 3">ALL</strain>
    </source>
</reference>
<dbReference type="PANTHER" id="PTHR11599">
    <property type="entry name" value="PROTEASOME SUBUNIT ALPHA/BETA"/>
    <property type="match status" value="1"/>
</dbReference>
<evidence type="ECO:0000313" key="3">
    <source>
        <dbReference type="Proteomes" id="UP000298663"/>
    </source>
</evidence>
<dbReference type="AlphaFoldDB" id="A0A4U5NE05"/>
<proteinExistence type="predicted"/>
<comment type="caution">
    <text evidence="2">The sequence shown here is derived from an EMBL/GenBank/DDBJ whole genome shotgun (WGS) entry which is preliminary data.</text>
</comment>
<dbReference type="STRING" id="34508.A0A4U5NE05"/>
<reference evidence="2 3" key="2">
    <citation type="journal article" date="2019" name="G3 (Bethesda)">
        <title>Hybrid Assembly of the Genome of the Entomopathogenic Nematode Steinernema carpocapsae Identifies the X-Chromosome.</title>
        <authorList>
            <person name="Serra L."/>
            <person name="Macchietto M."/>
            <person name="Macias-Munoz A."/>
            <person name="McGill C.J."/>
            <person name="Rodriguez I.M."/>
            <person name="Rodriguez B."/>
            <person name="Murad R."/>
            <person name="Mortazavi A."/>
        </authorList>
    </citation>
    <scope>NUCLEOTIDE SEQUENCE [LARGE SCALE GENOMIC DNA]</scope>
    <source>
        <strain evidence="2 3">ALL</strain>
    </source>
</reference>
<name>A0A4U5NE05_STECR</name>
<keyword evidence="1" id="KW-0647">Proteasome</keyword>
<accession>A0A4U5NE05</accession>